<comment type="catalytic activity">
    <reaction evidence="8">
        <text>N(6)-[(R)-dihydrolipoyl]-L-lysyl-[protein] + acetyl-CoA = N(6)-[(R)-S(8)-acetyldihydrolipoyl]-L-lysyl-[protein] + CoA</text>
        <dbReference type="Rhea" id="RHEA:17017"/>
        <dbReference type="Rhea" id="RHEA-COMP:10475"/>
        <dbReference type="Rhea" id="RHEA-COMP:10478"/>
        <dbReference type="ChEBI" id="CHEBI:57287"/>
        <dbReference type="ChEBI" id="CHEBI:57288"/>
        <dbReference type="ChEBI" id="CHEBI:83100"/>
        <dbReference type="ChEBI" id="CHEBI:83111"/>
        <dbReference type="EC" id="2.3.1.12"/>
    </reaction>
</comment>
<comment type="function">
    <text evidence="7">The pyruvate dehydrogenase complex catalyzes the overall conversion of pyruvate to acetyl-CoA and CO(2). It contains multiple copies of three enzymatic components: pyruvate dehydrogenase (E1), dihydrolipoamide acetyltransferase (E2) and lipoamide dehydrogenase (E3).</text>
</comment>
<dbReference type="InterPro" id="IPR001078">
    <property type="entry name" value="2-oxoacid_DH_actylTfrase"/>
</dbReference>
<dbReference type="GO" id="GO:0006086">
    <property type="term" value="P:pyruvate decarboxylation to acetyl-CoA"/>
    <property type="evidence" value="ECO:0007669"/>
    <property type="project" value="TreeGrafter"/>
</dbReference>
<dbReference type="InterPro" id="IPR003016">
    <property type="entry name" value="2-oxoA_DH_lipoyl-BS"/>
</dbReference>
<evidence type="ECO:0000256" key="7">
    <source>
        <dbReference type="ARBA" id="ARBA00025211"/>
    </source>
</evidence>
<evidence type="ECO:0000259" key="11">
    <source>
        <dbReference type="PROSITE" id="PS51826"/>
    </source>
</evidence>
<protein>
    <recommendedName>
        <fullName evidence="9">Dihydrolipoamide acetyltransferase component of pyruvate dehydrogenase complex</fullName>
        <ecNumber evidence="9">2.3.1.-</ecNumber>
    </recommendedName>
</protein>
<dbReference type="Pfam" id="PF02817">
    <property type="entry name" value="E3_binding"/>
    <property type="match status" value="1"/>
</dbReference>
<dbReference type="PROSITE" id="PS51826">
    <property type="entry name" value="PSBD"/>
    <property type="match status" value="1"/>
</dbReference>
<comment type="subunit">
    <text evidence="3">Forms a 24-polypeptide structural core with octahedral symmetry.</text>
</comment>
<dbReference type="PROSITE" id="PS50968">
    <property type="entry name" value="BIOTINYL_LIPOYL"/>
    <property type="match status" value="1"/>
</dbReference>
<dbReference type="Gene3D" id="2.40.50.100">
    <property type="match status" value="2"/>
</dbReference>
<dbReference type="SUPFAM" id="SSF51230">
    <property type="entry name" value="Single hybrid motif"/>
    <property type="match status" value="2"/>
</dbReference>
<sequence length="511" mass="57467">MGKIVDLVVPNIGDFKNVEIIEILIKENQNIKKNDGIITLESDKSSVEVPSLFSGKVKSINVKIGDKISEGDKIGEVEINSDESIQEQKPENKKIEVQKENKAPNNITLLKIPNLGTGKNLTISEVLLKKDQLIKVDDIALLIEDEESAYEIPSPISGIVKNIILKKGQKVKVGDSIAEVINQNLDTKIKERVIIENVIKDNKQYQNIKSASPKIRKFARELGVNIHLVEGSARKGRIIEEDIKKFIKSNLNNKITTEKVDQKIERKEEKLPYEHGEFGDIDIQKIPRIKRLSGPHLVKAWNEIPHVTQFDEIDVTDMEHFRKNLIDLNTKDKITITPLAFIMKALVNGMRKYPNFNCSLEPTGENIIYKKYFHIGIAVDTPHGLMVPKIRNVDQKDLLVLSNELRKISKLSKELKIDKKEFFGGSMTISSLGGIGGSFFTPIINSPEVAIIGIGKTEIKQVFIDGKFIARAMMPISLSYDHRIIDGAEAARFCQDLKLSLGKNFAFNLSF</sequence>
<dbReference type="PANTHER" id="PTHR43178:SF2">
    <property type="entry name" value="DIHYDROLIPOYLLYSINE-RESIDUE ACETYLTRANSFERASE COMPONENT OF PYRUVATE DEHYDROGENASE COMPLEX"/>
    <property type="match status" value="1"/>
</dbReference>
<evidence type="ECO:0000256" key="1">
    <source>
        <dbReference type="ARBA" id="ARBA00001938"/>
    </source>
</evidence>
<dbReference type="InterPro" id="IPR023213">
    <property type="entry name" value="CAT-like_dom_sf"/>
</dbReference>
<evidence type="ECO:0000256" key="6">
    <source>
        <dbReference type="ARBA" id="ARBA00023315"/>
    </source>
</evidence>
<dbReference type="Pfam" id="PF00198">
    <property type="entry name" value="2-oxoacid_dh"/>
    <property type="match status" value="1"/>
</dbReference>
<dbReference type="GO" id="GO:0005737">
    <property type="term" value="C:cytoplasm"/>
    <property type="evidence" value="ECO:0007669"/>
    <property type="project" value="TreeGrafter"/>
</dbReference>
<evidence type="ECO:0000256" key="8">
    <source>
        <dbReference type="ARBA" id="ARBA00048370"/>
    </source>
</evidence>
<dbReference type="Gene3D" id="4.10.320.10">
    <property type="entry name" value="E3-binding domain"/>
    <property type="match status" value="1"/>
</dbReference>
<dbReference type="PROSITE" id="PS00189">
    <property type="entry name" value="LIPOYL"/>
    <property type="match status" value="1"/>
</dbReference>
<dbReference type="Gene3D" id="3.30.559.10">
    <property type="entry name" value="Chloramphenicol acetyltransferase-like domain"/>
    <property type="match status" value="1"/>
</dbReference>
<evidence type="ECO:0000256" key="5">
    <source>
        <dbReference type="ARBA" id="ARBA00022823"/>
    </source>
</evidence>
<dbReference type="InterPro" id="IPR004167">
    <property type="entry name" value="PSBD"/>
</dbReference>
<evidence type="ECO:0000256" key="2">
    <source>
        <dbReference type="ARBA" id="ARBA00007317"/>
    </source>
</evidence>
<dbReference type="Pfam" id="PF00364">
    <property type="entry name" value="Biotin_lipoyl"/>
    <property type="match status" value="2"/>
</dbReference>
<gene>
    <name evidence="12" type="ORF">EBV78_03340</name>
</gene>
<dbReference type="CDD" id="cd06849">
    <property type="entry name" value="lipoyl_domain"/>
    <property type="match status" value="2"/>
</dbReference>
<dbReference type="EMBL" id="RGGN01000118">
    <property type="protein sequence ID" value="NCU63107.1"/>
    <property type="molecule type" value="Genomic_DNA"/>
</dbReference>
<keyword evidence="4 9" id="KW-0808">Transferase</keyword>
<proteinExistence type="inferred from homology"/>
<evidence type="ECO:0000313" key="12">
    <source>
        <dbReference type="EMBL" id="NCU63107.1"/>
    </source>
</evidence>
<dbReference type="InterPro" id="IPR011053">
    <property type="entry name" value="Single_hybrid_motif"/>
</dbReference>
<organism evidence="12 13">
    <name type="scientific">Candidatus Fonsibacter lacus</name>
    <dbReference type="NCBI Taxonomy" id="2576439"/>
    <lineage>
        <taxon>Bacteria</taxon>
        <taxon>Pseudomonadati</taxon>
        <taxon>Pseudomonadota</taxon>
        <taxon>Alphaproteobacteria</taxon>
        <taxon>Candidatus Pelagibacterales</taxon>
        <taxon>Candidatus Pelagibacterales incertae sedis</taxon>
        <taxon>Candidatus Fonsibacter</taxon>
    </lineage>
</organism>
<evidence type="ECO:0000256" key="3">
    <source>
        <dbReference type="ARBA" id="ARBA00011484"/>
    </source>
</evidence>
<comment type="similarity">
    <text evidence="2 9">Belongs to the 2-oxoacid dehydrogenase family.</text>
</comment>
<evidence type="ECO:0000313" key="13">
    <source>
        <dbReference type="Proteomes" id="UP000572953"/>
    </source>
</evidence>
<reference evidence="12 13" key="1">
    <citation type="submission" date="2018-10" db="EMBL/GenBank/DDBJ databases">
        <title>Iterative Subtractive Binning of Freshwater Chronoseries Metagenomes Recovers Nearly Complete Genomes from over Four Hundred Novel Species.</title>
        <authorList>
            <person name="Rodriguez-R L.M."/>
            <person name="Tsementzi D."/>
            <person name="Luo C."/>
            <person name="Konstantinidis K.T."/>
        </authorList>
    </citation>
    <scope>NUCLEOTIDE SEQUENCE [LARGE SCALE GENOMIC DNA]</scope>
    <source>
        <strain evidence="12">WB7_2B_003</strain>
    </source>
</reference>
<dbReference type="InterPro" id="IPR036625">
    <property type="entry name" value="E3-bd_dom_sf"/>
</dbReference>
<evidence type="ECO:0000256" key="4">
    <source>
        <dbReference type="ARBA" id="ARBA00022679"/>
    </source>
</evidence>
<feature type="domain" description="Peripheral subunit-binding (PSBD)" evidence="11">
    <location>
        <begin position="210"/>
        <end position="247"/>
    </location>
</feature>
<dbReference type="Proteomes" id="UP000572953">
    <property type="component" value="Unassembled WGS sequence"/>
</dbReference>
<dbReference type="SUPFAM" id="SSF47005">
    <property type="entry name" value="Peripheral subunit-binding domain of 2-oxo acid dehydrogenase complex"/>
    <property type="match status" value="1"/>
</dbReference>
<dbReference type="GO" id="GO:0031405">
    <property type="term" value="F:lipoic acid binding"/>
    <property type="evidence" value="ECO:0007669"/>
    <property type="project" value="TreeGrafter"/>
</dbReference>
<name>A0A845S998_9PROT</name>
<feature type="domain" description="Lipoyl-binding" evidence="10">
    <location>
        <begin position="4"/>
        <end position="78"/>
    </location>
</feature>
<dbReference type="FunFam" id="3.30.559.10:FF:000004">
    <property type="entry name" value="Acetyltransferase component of pyruvate dehydrogenase complex"/>
    <property type="match status" value="1"/>
</dbReference>
<dbReference type="EC" id="2.3.1.-" evidence="9"/>
<accession>A0A845S998</accession>
<comment type="caution">
    <text evidence="12">The sequence shown here is derived from an EMBL/GenBank/DDBJ whole genome shotgun (WGS) entry which is preliminary data.</text>
</comment>
<evidence type="ECO:0000256" key="9">
    <source>
        <dbReference type="RuleBase" id="RU003423"/>
    </source>
</evidence>
<dbReference type="InterPro" id="IPR000089">
    <property type="entry name" value="Biotin_lipoyl"/>
</dbReference>
<dbReference type="AlphaFoldDB" id="A0A845S998"/>
<dbReference type="GO" id="GO:0004742">
    <property type="term" value="F:dihydrolipoyllysine-residue acetyltransferase activity"/>
    <property type="evidence" value="ECO:0007669"/>
    <property type="project" value="UniProtKB-EC"/>
</dbReference>
<dbReference type="PANTHER" id="PTHR43178">
    <property type="entry name" value="DIHYDROLIPOAMIDE ACETYLTRANSFERASE COMPONENT OF PYRUVATE DEHYDROGENASE COMPLEX"/>
    <property type="match status" value="1"/>
</dbReference>
<dbReference type="SUPFAM" id="SSF52777">
    <property type="entry name" value="CoA-dependent acyltransferases"/>
    <property type="match status" value="1"/>
</dbReference>
<comment type="cofactor">
    <cofactor evidence="1 9">
        <name>(R)-lipoate</name>
        <dbReference type="ChEBI" id="CHEBI:83088"/>
    </cofactor>
</comment>
<evidence type="ECO:0000259" key="10">
    <source>
        <dbReference type="PROSITE" id="PS50968"/>
    </source>
</evidence>
<keyword evidence="5 9" id="KW-0450">Lipoyl</keyword>
<keyword evidence="6 9" id="KW-0012">Acyltransferase</keyword>
<dbReference type="InterPro" id="IPR050743">
    <property type="entry name" value="2-oxoacid_DH_E2_comp"/>
</dbReference>